<protein>
    <submittedName>
        <fullName evidence="3">Peptidylprolyl isomerase</fullName>
    </submittedName>
</protein>
<reference evidence="4" key="1">
    <citation type="submission" date="2018-02" db="EMBL/GenBank/DDBJ databases">
        <title>Genome sequence of Candidatus Liberibacter europaeus.</title>
        <authorList>
            <person name="Frampton R.A."/>
            <person name="Thompson S.M."/>
            <person name="David C."/>
            <person name="Addison S.M."/>
            <person name="Smith G.R."/>
        </authorList>
    </citation>
    <scope>NUCLEOTIDE SEQUENCE [LARGE SCALE GENOMIC DNA]</scope>
</reference>
<evidence type="ECO:0000313" key="3">
    <source>
        <dbReference type="EMBL" id="PTL86560.1"/>
    </source>
</evidence>
<keyword evidence="1" id="KW-0732">Signal</keyword>
<dbReference type="SUPFAM" id="SSF109998">
    <property type="entry name" value="Triger factor/SurA peptide-binding domain-like"/>
    <property type="match status" value="1"/>
</dbReference>
<name>A0A2T4VXR1_9HYPH</name>
<keyword evidence="2" id="KW-1133">Transmembrane helix</keyword>
<feature type="transmembrane region" description="Helical" evidence="2">
    <location>
        <begin position="12"/>
        <end position="34"/>
    </location>
</feature>
<dbReference type="GO" id="GO:0016853">
    <property type="term" value="F:isomerase activity"/>
    <property type="evidence" value="ECO:0007669"/>
    <property type="project" value="UniProtKB-KW"/>
</dbReference>
<dbReference type="Proteomes" id="UP000240811">
    <property type="component" value="Unassembled WGS sequence"/>
</dbReference>
<dbReference type="PANTHER" id="PTHR47637">
    <property type="entry name" value="CHAPERONE SURA"/>
    <property type="match status" value="1"/>
</dbReference>
<evidence type="ECO:0000256" key="2">
    <source>
        <dbReference type="SAM" id="Phobius"/>
    </source>
</evidence>
<organism evidence="3 4">
    <name type="scientific">Candidatus Liberibacter europaeus</name>
    <dbReference type="NCBI Taxonomy" id="744859"/>
    <lineage>
        <taxon>Bacteria</taxon>
        <taxon>Pseudomonadati</taxon>
        <taxon>Pseudomonadota</taxon>
        <taxon>Alphaproteobacteria</taxon>
        <taxon>Hyphomicrobiales</taxon>
        <taxon>Rhizobiaceae</taxon>
        <taxon>Liberibacter</taxon>
    </lineage>
</organism>
<dbReference type="Gene3D" id="1.10.4030.10">
    <property type="entry name" value="Porin chaperone SurA, peptide-binding domain"/>
    <property type="match status" value="1"/>
</dbReference>
<dbReference type="InterPro" id="IPR050280">
    <property type="entry name" value="OMP_Chaperone_SurA"/>
</dbReference>
<dbReference type="InterPro" id="IPR027304">
    <property type="entry name" value="Trigger_fact/SurA_dom_sf"/>
</dbReference>
<dbReference type="EMBL" id="PSQJ01000002">
    <property type="protein sequence ID" value="PTL86560.1"/>
    <property type="molecule type" value="Genomic_DNA"/>
</dbReference>
<evidence type="ECO:0000313" key="4">
    <source>
        <dbReference type="Proteomes" id="UP000240811"/>
    </source>
</evidence>
<dbReference type="AlphaFoldDB" id="A0A2T4VXR1"/>
<gene>
    <name evidence="3" type="ORF">C4617_01700</name>
</gene>
<evidence type="ECO:0000256" key="1">
    <source>
        <dbReference type="ARBA" id="ARBA00022729"/>
    </source>
</evidence>
<accession>A0A2T4VXR1</accession>
<sequence>MLSKENITSKIVVLLISFLCIFSILFVTHSSWAISSQIYIIVNEDAITDNDISRRIALLNLQKITGDLHKIAAQELITDTLKKQEIKKHGMSLSTDIINYLFELKAHDVGLSVEELKDMLEHQGVGEKYFKELIELQQLWNELILIKSRLKFNSNNFEAELPYKTKMVEKNTKIKEYILRTITFVTPYNRHNDNDFIQKRIEEAEDSRSKFPIDCNLAEEFASKMRDVSVGMYQRFLETDLSPKLHALIKKTKTNTTDVYVADSDVVYTAICHKRDAGDEISVLSKFQNEKDHKMIEEYNDEYIKNLRLHANIRFHK</sequence>
<proteinExistence type="predicted"/>
<keyword evidence="2" id="KW-0472">Membrane</keyword>
<keyword evidence="3" id="KW-0413">Isomerase</keyword>
<keyword evidence="2" id="KW-0812">Transmembrane</keyword>
<dbReference type="PANTHER" id="PTHR47637:SF1">
    <property type="entry name" value="CHAPERONE SURA"/>
    <property type="match status" value="1"/>
</dbReference>
<comment type="caution">
    <text evidence="3">The sequence shown here is derived from an EMBL/GenBank/DDBJ whole genome shotgun (WGS) entry which is preliminary data.</text>
</comment>